<feature type="domain" description="3-hydroxyacyl-CoA dehydrogenase NAD binding" evidence="5">
    <location>
        <begin position="144"/>
        <end position="317"/>
    </location>
</feature>
<keyword evidence="7" id="KW-1185">Reference proteome</keyword>
<gene>
    <name evidence="6" type="ORF">DN069_37910</name>
</gene>
<dbReference type="Gene3D" id="3.40.50.720">
    <property type="entry name" value="NAD(P)-binding Rossmann-like Domain"/>
    <property type="match status" value="1"/>
</dbReference>
<proteinExistence type="inferred from homology"/>
<evidence type="ECO:0000256" key="2">
    <source>
        <dbReference type="ARBA" id="ARBA00009463"/>
    </source>
</evidence>
<reference evidence="6 7" key="1">
    <citation type="submission" date="2018-06" db="EMBL/GenBank/DDBJ databases">
        <title>Streptacidiphilus pinicola sp. nov., isolated from pine grove soil.</title>
        <authorList>
            <person name="Roh S.G."/>
            <person name="Park S."/>
            <person name="Kim M.-K."/>
            <person name="Yun B.-R."/>
            <person name="Park J."/>
            <person name="Kim M.J."/>
            <person name="Kim Y.S."/>
            <person name="Kim S.B."/>
        </authorList>
    </citation>
    <scope>NUCLEOTIDE SEQUENCE [LARGE SCALE GENOMIC DNA]</scope>
    <source>
        <strain evidence="6 7">MMS16-CNU450</strain>
    </source>
</reference>
<comment type="caution">
    <text evidence="6">The sequence shown here is derived from an EMBL/GenBank/DDBJ whole genome shotgun (WGS) entry which is preliminary data.</text>
</comment>
<dbReference type="PANTHER" id="PTHR48075:SF9">
    <property type="entry name" value="3-HYDROXYBUTYRYL-COA DEHYDROGENASE"/>
    <property type="match status" value="1"/>
</dbReference>
<evidence type="ECO:0000259" key="4">
    <source>
        <dbReference type="Pfam" id="PF00725"/>
    </source>
</evidence>
<dbReference type="GO" id="GO:0008691">
    <property type="term" value="F:3-hydroxybutyryl-CoA dehydrogenase activity"/>
    <property type="evidence" value="ECO:0007669"/>
    <property type="project" value="TreeGrafter"/>
</dbReference>
<dbReference type="SUPFAM" id="SSF51735">
    <property type="entry name" value="NAD(P)-binding Rossmann-fold domains"/>
    <property type="match status" value="1"/>
</dbReference>
<dbReference type="InterPro" id="IPR006176">
    <property type="entry name" value="3-OHacyl-CoA_DH_NAD-bd"/>
</dbReference>
<dbReference type="Gene3D" id="1.10.1040.10">
    <property type="entry name" value="N-(1-d-carboxylethyl)-l-norvaline Dehydrogenase, domain 2"/>
    <property type="match status" value="2"/>
</dbReference>
<dbReference type="EMBL" id="QKYN01000228">
    <property type="protein sequence ID" value="RAG80470.1"/>
    <property type="molecule type" value="Genomic_DNA"/>
</dbReference>
<evidence type="ECO:0000256" key="3">
    <source>
        <dbReference type="ARBA" id="ARBA00023002"/>
    </source>
</evidence>
<dbReference type="RefSeq" id="WP_111507799.1">
    <property type="nucleotide sequence ID" value="NZ_QKYN01000228.1"/>
</dbReference>
<dbReference type="InterPro" id="IPR008927">
    <property type="entry name" value="6-PGluconate_DH-like_C_sf"/>
</dbReference>
<dbReference type="AlphaFoldDB" id="A0A2X0JZK4"/>
<protein>
    <submittedName>
        <fullName evidence="6">3-hydroxyacyl-CoA dehydrogenase family protein</fullName>
    </submittedName>
</protein>
<comment type="similarity">
    <text evidence="2">Belongs to the 3-hydroxyacyl-CoA dehydrogenase family.</text>
</comment>
<comment type="pathway">
    <text evidence="1">Lipid metabolism; butanoate metabolism.</text>
</comment>
<dbReference type="OrthoDB" id="3229174at2"/>
<feature type="domain" description="3-hydroxyacyl-CoA dehydrogenase C-terminal" evidence="4">
    <location>
        <begin position="320"/>
        <end position="412"/>
    </location>
</feature>
<evidence type="ECO:0000313" key="6">
    <source>
        <dbReference type="EMBL" id="RAG80470.1"/>
    </source>
</evidence>
<feature type="domain" description="3-hydroxyacyl-CoA dehydrogenase C-terminal" evidence="4">
    <location>
        <begin position="43"/>
        <end position="119"/>
    </location>
</feature>
<name>A0A2X0JZK4_9ACTN</name>
<evidence type="ECO:0000259" key="5">
    <source>
        <dbReference type="Pfam" id="PF02737"/>
    </source>
</evidence>
<dbReference type="PANTHER" id="PTHR48075">
    <property type="entry name" value="3-HYDROXYACYL-COA DEHYDROGENASE FAMILY PROTEIN"/>
    <property type="match status" value="1"/>
</dbReference>
<evidence type="ECO:0000256" key="1">
    <source>
        <dbReference type="ARBA" id="ARBA00005086"/>
    </source>
</evidence>
<dbReference type="InterPro" id="IPR013328">
    <property type="entry name" value="6PGD_dom2"/>
</dbReference>
<dbReference type="SUPFAM" id="SSF48179">
    <property type="entry name" value="6-phosphogluconate dehydrogenase C-terminal domain-like"/>
    <property type="match status" value="2"/>
</dbReference>
<dbReference type="Pfam" id="PF00725">
    <property type="entry name" value="3HCDH"/>
    <property type="match status" value="2"/>
</dbReference>
<sequence>MSEPVTSDTRPVVHPDLVPLAAAYPVAAALPEPDRAGPLAAGLLLGLLNEAARMVGDGYATAEAVDSAVRLGCGWPVGPLAVLDAVGLPTARDLLARLAEQDDSFAPAPILGRLAAAGRGFHPGPDHRASSRATEPTAAPGCSVVVVGSGTMATGIAESFLRAGFRTALLARTRDKARVAAETVVFGLERAGVAEDELRQVLERWTATADRAVLGAADLVVEAVVEEPDVKRRLFAELGRVCAPTAVLATSTSSLSVRHCTETADRPAQVLGLHFFNPAAAMPLVELVPSGGTSAHTLARARGAVERLGKTVVECGDRTGFVVNALLFPYLNRALALLDQGAMTPSALDTAVRSLGGHPLGPVRLVDTVGADVAREVQWRLHVDPELRAAAPVPLLEALVTHRHLGRKTAGKGVRAFLASRGVATVEPVPAPA</sequence>
<evidence type="ECO:0000313" key="7">
    <source>
        <dbReference type="Proteomes" id="UP000248889"/>
    </source>
</evidence>
<organism evidence="6 7">
    <name type="scientific">Streptacidiphilus pinicola</name>
    <dbReference type="NCBI Taxonomy" id="2219663"/>
    <lineage>
        <taxon>Bacteria</taxon>
        <taxon>Bacillati</taxon>
        <taxon>Actinomycetota</taxon>
        <taxon>Actinomycetes</taxon>
        <taxon>Kitasatosporales</taxon>
        <taxon>Streptomycetaceae</taxon>
        <taxon>Streptacidiphilus</taxon>
    </lineage>
</organism>
<dbReference type="Pfam" id="PF02737">
    <property type="entry name" value="3HCDH_N"/>
    <property type="match status" value="1"/>
</dbReference>
<dbReference type="InterPro" id="IPR036291">
    <property type="entry name" value="NAD(P)-bd_dom_sf"/>
</dbReference>
<dbReference type="InterPro" id="IPR006108">
    <property type="entry name" value="3HC_DH_C"/>
</dbReference>
<dbReference type="GO" id="GO:0006635">
    <property type="term" value="P:fatty acid beta-oxidation"/>
    <property type="evidence" value="ECO:0007669"/>
    <property type="project" value="TreeGrafter"/>
</dbReference>
<keyword evidence="3" id="KW-0560">Oxidoreductase</keyword>
<dbReference type="GO" id="GO:0070403">
    <property type="term" value="F:NAD+ binding"/>
    <property type="evidence" value="ECO:0007669"/>
    <property type="project" value="InterPro"/>
</dbReference>
<dbReference type="Proteomes" id="UP000248889">
    <property type="component" value="Unassembled WGS sequence"/>
</dbReference>
<accession>A0A2X0JZK4</accession>